<dbReference type="Gene3D" id="3.80.10.10">
    <property type="entry name" value="Ribonuclease Inhibitor"/>
    <property type="match status" value="1"/>
</dbReference>
<sequence length="285" mass="33039">MPIIEIDGFKVYSGVKKSLIIESDRIQECMAFYLRSDFDGIALVKEHGYKLKTVDFLADYPFVKHISISEDINDIEAIYNLKHLSSLILSGKNRVVDFSNLPFLKELKVDWSRFLVNLKDCTELEQVSLYKYNPKNNEVEDLSKTHWLKTLEITQSSVSTMEWLKGFNQLEDVSLNYCSKLEYLSGLENSSGTLHKLMFDHCKQIQNHQYVQMLLKLKTLGYNDCGVIKTLSFINRMTDLERFMFVGTTIVDGDLTPCLRLKYAGFNNKKHYSHTSEQINSLIKR</sequence>
<protein>
    <recommendedName>
        <fullName evidence="3">Leucine-rich repeat domain-containing protein</fullName>
    </recommendedName>
</protein>
<gene>
    <name evidence="1" type="ORF">FBD94_25755</name>
</gene>
<accession>A0A4U1FVL3</accession>
<dbReference type="Proteomes" id="UP000309594">
    <property type="component" value="Unassembled WGS sequence"/>
</dbReference>
<evidence type="ECO:0000313" key="1">
    <source>
        <dbReference type="EMBL" id="TKC54875.1"/>
    </source>
</evidence>
<dbReference type="EMBL" id="SWDX01000023">
    <property type="protein sequence ID" value="TKC54875.1"/>
    <property type="molecule type" value="Genomic_DNA"/>
</dbReference>
<organism evidence="1 2">
    <name type="scientific">Pedobacter hiemivivus</name>
    <dbReference type="NCBI Taxonomy" id="2530454"/>
    <lineage>
        <taxon>Bacteria</taxon>
        <taxon>Pseudomonadati</taxon>
        <taxon>Bacteroidota</taxon>
        <taxon>Sphingobacteriia</taxon>
        <taxon>Sphingobacteriales</taxon>
        <taxon>Sphingobacteriaceae</taxon>
        <taxon>Pedobacter</taxon>
    </lineage>
</organism>
<dbReference type="SUPFAM" id="SSF52058">
    <property type="entry name" value="L domain-like"/>
    <property type="match status" value="1"/>
</dbReference>
<name>A0A4U1FVL3_9SPHI</name>
<dbReference type="InterPro" id="IPR032675">
    <property type="entry name" value="LRR_dom_sf"/>
</dbReference>
<dbReference type="RefSeq" id="WP_136882347.1">
    <property type="nucleotide sequence ID" value="NZ_SWDX01000023.1"/>
</dbReference>
<evidence type="ECO:0008006" key="3">
    <source>
        <dbReference type="Google" id="ProtNLM"/>
    </source>
</evidence>
<evidence type="ECO:0000313" key="2">
    <source>
        <dbReference type="Proteomes" id="UP000309594"/>
    </source>
</evidence>
<reference evidence="1 2" key="1">
    <citation type="submission" date="2019-04" db="EMBL/GenBank/DDBJ databases">
        <title>Pedobacter sp. RP-1-16 sp. nov., isolated from Arctic soil.</title>
        <authorList>
            <person name="Dahal R.H."/>
            <person name="Kim D.-U."/>
        </authorList>
    </citation>
    <scope>NUCLEOTIDE SEQUENCE [LARGE SCALE GENOMIC DNA]</scope>
    <source>
        <strain evidence="1 2">RP-1-16</strain>
    </source>
</reference>
<dbReference type="AlphaFoldDB" id="A0A4U1FVL3"/>
<proteinExistence type="predicted"/>
<comment type="caution">
    <text evidence="1">The sequence shown here is derived from an EMBL/GenBank/DDBJ whole genome shotgun (WGS) entry which is preliminary data.</text>
</comment>